<feature type="transmembrane region" description="Helical" evidence="2">
    <location>
        <begin position="304"/>
        <end position="325"/>
    </location>
</feature>
<reference evidence="3 4" key="1">
    <citation type="submission" date="2020-07" db="EMBL/GenBank/DDBJ databases">
        <title>Transfer of Campylobacter canadensis to the novel genus Avispirillum gen. nov., that also includes two novel species recovered from migratory waterfowl: Avispirillum anseris sp. nov. and Avispirillum brantae sp. nov.</title>
        <authorList>
            <person name="Miller W.G."/>
            <person name="Chapman M.H."/>
            <person name="Yee E."/>
            <person name="Inglis G.D."/>
        </authorList>
    </citation>
    <scope>NUCLEOTIDE SEQUENCE [LARGE SCALE GENOMIC DNA]</scope>
    <source>
        <strain evidence="3 4">L283</strain>
    </source>
</reference>
<feature type="transmembrane region" description="Helical" evidence="2">
    <location>
        <begin position="156"/>
        <end position="179"/>
    </location>
</feature>
<dbReference type="Proteomes" id="UP000786183">
    <property type="component" value="Unassembled WGS sequence"/>
</dbReference>
<dbReference type="EMBL" id="JACGBB010000003">
    <property type="protein sequence ID" value="MBZ7986898.1"/>
    <property type="molecule type" value="Genomic_DNA"/>
</dbReference>
<feature type="transmembrane region" description="Helical" evidence="2">
    <location>
        <begin position="6"/>
        <end position="27"/>
    </location>
</feature>
<feature type="transmembrane region" description="Helical" evidence="2">
    <location>
        <begin position="401"/>
        <end position="421"/>
    </location>
</feature>
<dbReference type="PANTHER" id="PTHR40033:SF1">
    <property type="entry name" value="CITRATE-SODIUM SYMPORTER"/>
    <property type="match status" value="1"/>
</dbReference>
<dbReference type="PANTHER" id="PTHR40033">
    <property type="entry name" value="NA(+)-MALATE SYMPORTER"/>
    <property type="match status" value="1"/>
</dbReference>
<feature type="transmembrane region" description="Helical" evidence="2">
    <location>
        <begin position="191"/>
        <end position="212"/>
    </location>
</feature>
<dbReference type="Pfam" id="PF03390">
    <property type="entry name" value="2HCT"/>
    <property type="match status" value="1"/>
</dbReference>
<evidence type="ECO:0000313" key="4">
    <source>
        <dbReference type="Proteomes" id="UP000786183"/>
    </source>
</evidence>
<comment type="caution">
    <text evidence="3">The sequence shown here is derived from an EMBL/GenBank/DDBJ whole genome shotgun (WGS) entry which is preliminary data.</text>
</comment>
<proteinExistence type="inferred from homology"/>
<organism evidence="3 4">
    <name type="scientific">Campylobacter canadensis</name>
    <dbReference type="NCBI Taxonomy" id="449520"/>
    <lineage>
        <taxon>Bacteria</taxon>
        <taxon>Pseudomonadati</taxon>
        <taxon>Campylobacterota</taxon>
        <taxon>Epsilonproteobacteria</taxon>
        <taxon>Campylobacterales</taxon>
        <taxon>Campylobacteraceae</taxon>
        <taxon>Campylobacter</taxon>
    </lineage>
</organism>
<dbReference type="PIRSF" id="PIRSF005348">
    <property type="entry name" value="YxkH"/>
    <property type="match status" value="1"/>
</dbReference>
<keyword evidence="1" id="KW-0769">Symport</keyword>
<keyword evidence="2" id="KW-0812">Transmembrane</keyword>
<feature type="transmembrane region" description="Helical" evidence="2">
    <location>
        <begin position="34"/>
        <end position="55"/>
    </location>
</feature>
<comment type="similarity">
    <text evidence="1">Belongs to the 2-hydroxycarboxylate transporter (2-HCT) (TC 2.A.24) family.</text>
</comment>
<feature type="transmembrane region" description="Helical" evidence="2">
    <location>
        <begin position="271"/>
        <end position="292"/>
    </location>
</feature>
<keyword evidence="4" id="KW-1185">Reference proteome</keyword>
<feature type="transmembrane region" description="Helical" evidence="2">
    <location>
        <begin position="245"/>
        <end position="265"/>
    </location>
</feature>
<evidence type="ECO:0000313" key="3">
    <source>
        <dbReference type="EMBL" id="MBZ7986898.1"/>
    </source>
</evidence>
<feature type="transmembrane region" description="Helical" evidence="2">
    <location>
        <begin position="61"/>
        <end position="78"/>
    </location>
</feature>
<feature type="transmembrane region" description="Helical" evidence="2">
    <location>
        <begin position="331"/>
        <end position="357"/>
    </location>
</feature>
<keyword evidence="1" id="KW-0813">Transport</keyword>
<dbReference type="RefSeq" id="WP_224325168.1">
    <property type="nucleotide sequence ID" value="NZ_JACGBB010000003.1"/>
</dbReference>
<protein>
    <submittedName>
        <fullName evidence="3">2-hydroxycarboxylate transporter family protein</fullName>
    </submittedName>
</protein>
<evidence type="ECO:0000256" key="2">
    <source>
        <dbReference type="SAM" id="Phobius"/>
    </source>
</evidence>
<gene>
    <name evidence="3" type="ORF">AVCANL283_02030</name>
</gene>
<keyword evidence="2" id="KW-1133">Transmembrane helix</keyword>
<dbReference type="InterPro" id="IPR004679">
    <property type="entry name" value="2-OHcarboxylate_transport"/>
</dbReference>
<name>A0ABS7WQ57_9BACT</name>
<keyword evidence="1 2" id="KW-0472">Membrane</keyword>
<evidence type="ECO:0000256" key="1">
    <source>
        <dbReference type="PIRNR" id="PIRNR005348"/>
    </source>
</evidence>
<feature type="transmembrane region" description="Helical" evidence="2">
    <location>
        <begin position="99"/>
        <end position="120"/>
    </location>
</feature>
<feature type="transmembrane region" description="Helical" evidence="2">
    <location>
        <begin position="126"/>
        <end position="144"/>
    </location>
</feature>
<accession>A0ABS7WQ57</accession>
<sequence length="423" mass="45525">MKERSIGGVNLYAFCVFALIVFLTCYFEKLPKDMLGGLAITMILGILLGEIGIKSPILKNIGGPAILSIFVPSCMLYYGLLNQNSVDAITFFIKQSNFLYLYISILVVGSILSMKRAILIAGFLKMFIPLFIGTFLAIIVAYLIGSFTNLGGKYAVFYIAIPILSGGVGEGIIPLSAAYSEILANANSTNIIALLAPSAMLGNLFAIAYAGYLKNLALKKPYLSGNGLLVKSKEENINLLNDDTLAFDIKLMGAGLLVAVCYFLIGKLLNMIIAIPAPIIMIIMAAITKLLNIMPKSLEYGANLIYQFVSKNLTWALLVGVGVIYTPWKDVIAAINIAFIVICFSVVTTMALTGYFCARILNMFEIECSCVMLCHSGLGGTGDVAILGSCNRMELMPFAQISTRIGGACTVIAATFLFSYFGV</sequence>